<dbReference type="Proteomes" id="UP000194761">
    <property type="component" value="Unassembled WGS sequence"/>
</dbReference>
<name>A0A243RM75_9ACTN</name>
<protein>
    <submittedName>
        <fullName evidence="1">Uncharacterized protein</fullName>
    </submittedName>
</protein>
<comment type="caution">
    <text evidence="1">The sequence shown here is derived from an EMBL/GenBank/DDBJ whole genome shotgun (WGS) entry which is preliminary data.</text>
</comment>
<reference evidence="1 2" key="1">
    <citation type="submission" date="2017-05" db="EMBL/GenBank/DDBJ databases">
        <title>Biotechnological potential of actinobacteria isolated from South African environments.</title>
        <authorList>
            <person name="Le Roes-Hill M."/>
            <person name="Prins A."/>
            <person name="Durrell K.A."/>
        </authorList>
    </citation>
    <scope>NUCLEOTIDE SEQUENCE [LARGE SCALE GENOMIC DNA]</scope>
    <source>
        <strain evidence="1">M26</strain>
    </source>
</reference>
<evidence type="ECO:0000313" key="1">
    <source>
        <dbReference type="EMBL" id="OUC96058.1"/>
    </source>
</evidence>
<accession>A0A243RM75</accession>
<dbReference type="AlphaFoldDB" id="A0A243RM75"/>
<gene>
    <name evidence="1" type="ORF">CA984_16395</name>
</gene>
<organism evidence="1 2">
    <name type="scientific">Streptosporangium minutum</name>
    <dbReference type="NCBI Taxonomy" id="569862"/>
    <lineage>
        <taxon>Bacteria</taxon>
        <taxon>Bacillati</taxon>
        <taxon>Actinomycetota</taxon>
        <taxon>Actinomycetes</taxon>
        <taxon>Streptosporangiales</taxon>
        <taxon>Streptosporangiaceae</taxon>
        <taxon>Streptosporangium</taxon>
    </lineage>
</organism>
<dbReference type="RefSeq" id="WP_086573100.1">
    <property type="nucleotide sequence ID" value="NZ_NGFP01000066.1"/>
</dbReference>
<proteinExistence type="predicted"/>
<sequence length="275" mass="29689">MPNLSDIIRPTDDQLDGIACIRCSATDAPMIPAGSGERGQLFECSTHTAVPAGREYGVRGTVDTAEGRQVRTYTGRRLDQATAASMLKELQDAQQREGITADAVIVSRDPGGAWTAIELPHSEDKTVEVLADAGAALSDLEVRVCYVSGYLSAVTMLAEQMRTAGVDAPIWEEYRASLLNEDEREEIIHAVKMVIRRRRGEEIRENVAFELAMRAGMLCGVELATTFDGDTVAEVAYNAARECMSESEVSAMAATVEDIIVSRQSAEPAATTDLS</sequence>
<evidence type="ECO:0000313" key="2">
    <source>
        <dbReference type="Proteomes" id="UP000194761"/>
    </source>
</evidence>
<dbReference type="EMBL" id="NGFP01000066">
    <property type="protein sequence ID" value="OUC96058.1"/>
    <property type="molecule type" value="Genomic_DNA"/>
</dbReference>
<keyword evidence="2" id="KW-1185">Reference proteome</keyword>